<dbReference type="InterPro" id="IPR046350">
    <property type="entry name" value="Cystatin_sf"/>
</dbReference>
<gene>
    <name evidence="3" type="ORF">ACFQMJ_01450</name>
</gene>
<comment type="caution">
    <text evidence="3">The sequence shown here is derived from an EMBL/GenBank/DDBJ whole genome shotgun (WGS) entry which is preliminary data.</text>
</comment>
<proteinExistence type="predicted"/>
<feature type="transmembrane region" description="Helical" evidence="1">
    <location>
        <begin position="20"/>
        <end position="39"/>
    </location>
</feature>
<dbReference type="SUPFAM" id="SSF54403">
    <property type="entry name" value="Cystatin/monellin"/>
    <property type="match status" value="2"/>
</dbReference>
<protein>
    <submittedName>
        <fullName evidence="3">DUF5590 domain-containing protein</fullName>
    </submittedName>
</protein>
<dbReference type="Proteomes" id="UP001596378">
    <property type="component" value="Unassembled WGS sequence"/>
</dbReference>
<sequence>MNRGRSEGKRVLPSLTPGRWLVIVAGFVVFVAVSFVLFISSADSEYRKAENQAIRVAKEQGELVKVLDSDRHTWQETVWIVTGEDAGGEQWTVFELENEVVRKKASENLNERQMLDKFAAAHTGKPIRIMPAWFNGQPAWEIRYWNESSEDRQSLDFYSFEDGSLIRTYVLSIQ</sequence>
<reference evidence="4" key="1">
    <citation type="journal article" date="2019" name="Int. J. Syst. Evol. Microbiol.">
        <title>The Global Catalogue of Microorganisms (GCM) 10K type strain sequencing project: providing services to taxonomists for standard genome sequencing and annotation.</title>
        <authorList>
            <consortium name="The Broad Institute Genomics Platform"/>
            <consortium name="The Broad Institute Genome Sequencing Center for Infectious Disease"/>
            <person name="Wu L."/>
            <person name="Ma J."/>
        </authorList>
    </citation>
    <scope>NUCLEOTIDE SEQUENCE [LARGE SCALE GENOMIC DNA]</scope>
    <source>
        <strain evidence="4">KCTC 12907</strain>
    </source>
</reference>
<dbReference type="EMBL" id="JBHTAI010000001">
    <property type="protein sequence ID" value="MFC7147186.1"/>
    <property type="molecule type" value="Genomic_DNA"/>
</dbReference>
<keyword evidence="4" id="KW-1185">Reference proteome</keyword>
<accession>A0ABW2F1W3</accession>
<dbReference type="InterPro" id="IPR041401">
    <property type="entry name" value="TseB-like_dom"/>
</dbReference>
<evidence type="ECO:0000259" key="2">
    <source>
        <dbReference type="Pfam" id="PF17881"/>
    </source>
</evidence>
<dbReference type="Gene3D" id="3.10.450.40">
    <property type="match status" value="2"/>
</dbReference>
<name>A0ABW2F1W3_9BACL</name>
<keyword evidence="1" id="KW-0812">Transmembrane</keyword>
<evidence type="ECO:0000313" key="3">
    <source>
        <dbReference type="EMBL" id="MFC7147186.1"/>
    </source>
</evidence>
<evidence type="ECO:0000313" key="4">
    <source>
        <dbReference type="Proteomes" id="UP001596378"/>
    </source>
</evidence>
<dbReference type="Pfam" id="PF17881">
    <property type="entry name" value="TseB"/>
    <property type="match status" value="1"/>
</dbReference>
<keyword evidence="1" id="KW-0472">Membrane</keyword>
<evidence type="ECO:0000256" key="1">
    <source>
        <dbReference type="SAM" id="Phobius"/>
    </source>
</evidence>
<dbReference type="RefSeq" id="WP_378047109.1">
    <property type="nucleotide sequence ID" value="NZ_JBHMDN010000012.1"/>
</dbReference>
<keyword evidence="1" id="KW-1133">Transmembrane helix</keyword>
<organism evidence="3 4">
    <name type="scientific">Cohnella cellulosilytica</name>
    <dbReference type="NCBI Taxonomy" id="986710"/>
    <lineage>
        <taxon>Bacteria</taxon>
        <taxon>Bacillati</taxon>
        <taxon>Bacillota</taxon>
        <taxon>Bacilli</taxon>
        <taxon>Bacillales</taxon>
        <taxon>Paenibacillaceae</taxon>
        <taxon>Cohnella</taxon>
    </lineage>
</organism>
<feature type="domain" description="Cell wall elongation regulator TseB-like" evidence="2">
    <location>
        <begin position="52"/>
        <end position="93"/>
    </location>
</feature>